<dbReference type="SUPFAM" id="SSF54427">
    <property type="entry name" value="NTF2-like"/>
    <property type="match status" value="1"/>
</dbReference>
<dbReference type="Pfam" id="PF12893">
    <property type="entry name" value="Lumazine_bd_2"/>
    <property type="match status" value="1"/>
</dbReference>
<dbReference type="InterPro" id="IPR039437">
    <property type="entry name" value="FrzH/put_lumazine-bd"/>
</dbReference>
<name>A0A1J4N323_9ACTN</name>
<dbReference type="Proteomes" id="UP000033772">
    <property type="component" value="Unassembled WGS sequence"/>
</dbReference>
<comment type="caution">
    <text evidence="1">The sequence shown here is derived from an EMBL/GenBank/DDBJ whole genome shotgun (WGS) entry which is preliminary data.</text>
</comment>
<sequence>MTDGVNVPTDALRPLDAYVSGHATGDPAHFRDAFLPSAHIEGIRDGAFVSWPLDDYCALFTGSPAPDEQDRVRRLDSVEVHGTVATATMTLIHGPDTFTDVFLLVLVDGAWKIANKVYHRHAQAAV</sequence>
<keyword evidence="2" id="KW-1185">Reference proteome</keyword>
<organism evidence="1 2">
    <name type="scientific">Nocardioides luteus</name>
    <dbReference type="NCBI Taxonomy" id="1844"/>
    <lineage>
        <taxon>Bacteria</taxon>
        <taxon>Bacillati</taxon>
        <taxon>Actinomycetota</taxon>
        <taxon>Actinomycetes</taxon>
        <taxon>Propionibacteriales</taxon>
        <taxon>Nocardioidaceae</taxon>
        <taxon>Nocardioides</taxon>
    </lineage>
</organism>
<evidence type="ECO:0000313" key="1">
    <source>
        <dbReference type="EMBL" id="OIJ25981.1"/>
    </source>
</evidence>
<accession>A0A1J4N323</accession>
<evidence type="ECO:0000313" key="2">
    <source>
        <dbReference type="Proteomes" id="UP000033772"/>
    </source>
</evidence>
<protein>
    <submittedName>
        <fullName evidence="1">Dehydrogenase</fullName>
    </submittedName>
</protein>
<dbReference type="OrthoDB" id="4556332at2"/>
<proteinExistence type="predicted"/>
<reference evidence="1" key="1">
    <citation type="submission" date="2016-10" db="EMBL/GenBank/DDBJ databases">
        <title>Draft Genome Sequence of Nocardioides luteus Strain BAFB, an Alkane-Degrading Bacterium Isolated from JP-7 Polluted Soil.</title>
        <authorList>
            <person name="Brown L."/>
            <person name="Ruiz O.N."/>
            <person name="Gunasekera T."/>
        </authorList>
    </citation>
    <scope>NUCLEOTIDE SEQUENCE [LARGE SCALE GENOMIC DNA]</scope>
    <source>
        <strain evidence="1">BAFB</strain>
    </source>
</reference>
<dbReference type="EMBL" id="JZDQ02000020">
    <property type="protein sequence ID" value="OIJ25981.1"/>
    <property type="molecule type" value="Genomic_DNA"/>
</dbReference>
<dbReference type="AlphaFoldDB" id="A0A1J4N323"/>
<dbReference type="Gene3D" id="3.10.450.50">
    <property type="match status" value="1"/>
</dbReference>
<dbReference type="STRING" id="1844.UG56_015450"/>
<dbReference type="InterPro" id="IPR032710">
    <property type="entry name" value="NTF2-like_dom_sf"/>
</dbReference>
<gene>
    <name evidence="1" type="ORF">UG56_015450</name>
</gene>